<evidence type="ECO:0000256" key="2">
    <source>
        <dbReference type="SAM" id="Phobius"/>
    </source>
</evidence>
<name>A0ABV6ZXH9_9PROT</name>
<keyword evidence="4" id="KW-1185">Reference proteome</keyword>
<dbReference type="EMBL" id="JBHRSV010000016">
    <property type="protein sequence ID" value="MFC2926185.1"/>
    <property type="molecule type" value="Genomic_DNA"/>
</dbReference>
<sequence length="409" mass="42300">MSKTDKDAEPVDAEFKDVSDSDAPSRKGGGLLGGLVLFVLATLAGGALGAWGAQFLAPAGTEYDDTGLRASIEAVETRLSELEAAEPDVTRATISALEDRIEALESAEPSEAGQDPEALTALETRIAALENAEPAEAGADPALAARLGRLESQAERAETLANQALDRPAGTDSAALDQLQARVAALETAESPASVEAPDLSGLEARLAALETADPAISEERIEALETRLAAAEQAATAAGSATDETASARSLAARTLALIALAEIAETEDSFEAERAALARLWPGREELAALRPLARAGVPTRAILAETFPADAIRNAAGRQTVFFGLIEVQRTGEAAEGDSPQALTRLAEARLARGDLEGAVAAVSRLEGDPSEAAQSWLLGAEARLTVEDSLDALRAELARQAGLEE</sequence>
<evidence type="ECO:0000256" key="1">
    <source>
        <dbReference type="SAM" id="MobiDB-lite"/>
    </source>
</evidence>
<evidence type="ECO:0000313" key="3">
    <source>
        <dbReference type="EMBL" id="MFC2926185.1"/>
    </source>
</evidence>
<keyword evidence="2" id="KW-1133">Transmembrane helix</keyword>
<accession>A0ABV6ZXH9</accession>
<organism evidence="3 4">
    <name type="scientific">Hyphobacterium vulgare</name>
    <dbReference type="NCBI Taxonomy" id="1736751"/>
    <lineage>
        <taxon>Bacteria</taxon>
        <taxon>Pseudomonadati</taxon>
        <taxon>Pseudomonadota</taxon>
        <taxon>Alphaproteobacteria</taxon>
        <taxon>Maricaulales</taxon>
        <taxon>Maricaulaceae</taxon>
        <taxon>Hyphobacterium</taxon>
    </lineage>
</organism>
<reference evidence="4" key="1">
    <citation type="journal article" date="2019" name="Int. J. Syst. Evol. Microbiol.">
        <title>The Global Catalogue of Microorganisms (GCM) 10K type strain sequencing project: providing services to taxonomists for standard genome sequencing and annotation.</title>
        <authorList>
            <consortium name="The Broad Institute Genomics Platform"/>
            <consortium name="The Broad Institute Genome Sequencing Center for Infectious Disease"/>
            <person name="Wu L."/>
            <person name="Ma J."/>
        </authorList>
    </citation>
    <scope>NUCLEOTIDE SEQUENCE [LARGE SCALE GENOMIC DNA]</scope>
    <source>
        <strain evidence="4">KCTC 52487</strain>
    </source>
</reference>
<protein>
    <recommendedName>
        <fullName evidence="5">Inner membrane protein</fullName>
    </recommendedName>
</protein>
<dbReference type="RefSeq" id="WP_343164500.1">
    <property type="nucleotide sequence ID" value="NZ_JBHRSV010000016.1"/>
</dbReference>
<evidence type="ECO:0000313" key="4">
    <source>
        <dbReference type="Proteomes" id="UP001595379"/>
    </source>
</evidence>
<feature type="compositionally biased region" description="Basic and acidic residues" evidence="1">
    <location>
        <begin position="1"/>
        <end position="25"/>
    </location>
</feature>
<proteinExistence type="predicted"/>
<keyword evidence="2" id="KW-0472">Membrane</keyword>
<feature type="region of interest" description="Disordered" evidence="1">
    <location>
        <begin position="1"/>
        <end position="26"/>
    </location>
</feature>
<dbReference type="Proteomes" id="UP001595379">
    <property type="component" value="Unassembled WGS sequence"/>
</dbReference>
<comment type="caution">
    <text evidence="3">The sequence shown here is derived from an EMBL/GenBank/DDBJ whole genome shotgun (WGS) entry which is preliminary data.</text>
</comment>
<feature type="transmembrane region" description="Helical" evidence="2">
    <location>
        <begin position="31"/>
        <end position="53"/>
    </location>
</feature>
<keyword evidence="2" id="KW-0812">Transmembrane</keyword>
<gene>
    <name evidence="3" type="ORF">ACFOOR_08705</name>
</gene>
<evidence type="ECO:0008006" key="5">
    <source>
        <dbReference type="Google" id="ProtNLM"/>
    </source>
</evidence>